<dbReference type="Pfam" id="PF03806">
    <property type="entry name" value="ABG_transport"/>
    <property type="match status" value="2"/>
</dbReference>
<evidence type="ECO:0000256" key="1">
    <source>
        <dbReference type="SAM" id="MobiDB-lite"/>
    </source>
</evidence>
<dbReference type="AlphaFoldDB" id="A0A1X6XIF2"/>
<reference evidence="4" key="1">
    <citation type="submission" date="2017-02" db="EMBL/GenBank/DDBJ databases">
        <authorList>
            <person name="Dridi B."/>
        </authorList>
    </citation>
    <scope>NUCLEOTIDE SEQUENCE [LARGE SCALE GENOMIC DNA]</scope>
    <source>
        <strain evidence="4">B Co 03.10</strain>
    </source>
</reference>
<keyword evidence="4" id="KW-1185">Reference proteome</keyword>
<feature type="transmembrane region" description="Helical" evidence="2">
    <location>
        <begin position="218"/>
        <end position="236"/>
    </location>
</feature>
<proteinExistence type="predicted"/>
<evidence type="ECO:0000313" key="3">
    <source>
        <dbReference type="EMBL" id="SLM99062.1"/>
    </source>
</evidence>
<feature type="transmembrane region" description="Helical" evidence="2">
    <location>
        <begin position="419"/>
        <end position="441"/>
    </location>
</feature>
<feature type="compositionally biased region" description="Basic and acidic residues" evidence="1">
    <location>
        <begin position="276"/>
        <end position="287"/>
    </location>
</feature>
<keyword evidence="2" id="KW-1133">Transmembrane helix</keyword>
<feature type="transmembrane region" description="Helical" evidence="2">
    <location>
        <begin position="381"/>
        <end position="399"/>
    </location>
</feature>
<gene>
    <name evidence="3" type="ORF">FM105_10205</name>
</gene>
<dbReference type="InterPro" id="IPR004697">
    <property type="entry name" value="AbgT"/>
</dbReference>
<feature type="transmembrane region" description="Helical" evidence="2">
    <location>
        <begin position="97"/>
        <end position="118"/>
    </location>
</feature>
<dbReference type="GO" id="GO:0015558">
    <property type="term" value="F:secondary active p-aminobenzoyl-glutamate transmembrane transporter activity"/>
    <property type="evidence" value="ECO:0007669"/>
    <property type="project" value="InterPro"/>
</dbReference>
<protein>
    <submittedName>
        <fullName evidence="3">Aminobenzoyl-glutamate transport protein</fullName>
    </submittedName>
</protein>
<evidence type="ECO:0000313" key="4">
    <source>
        <dbReference type="Proteomes" id="UP000196581"/>
    </source>
</evidence>
<feature type="transmembrane region" description="Helical" evidence="2">
    <location>
        <begin position="34"/>
        <end position="56"/>
    </location>
</feature>
<dbReference type="GO" id="GO:1902604">
    <property type="term" value="P:p-aminobenzoyl-glutamate transmembrane transport"/>
    <property type="evidence" value="ECO:0007669"/>
    <property type="project" value="InterPro"/>
</dbReference>
<feature type="transmembrane region" description="Helical" evidence="2">
    <location>
        <begin position="478"/>
        <end position="497"/>
    </location>
</feature>
<feature type="transmembrane region" description="Helical" evidence="2">
    <location>
        <begin position="185"/>
        <end position="206"/>
    </location>
</feature>
<dbReference type="PANTHER" id="PTHR30282:SF0">
    <property type="entry name" value="P-AMINOBENZOYL-GLUTAMATE TRANSPORT PROTEIN"/>
    <property type="match status" value="1"/>
</dbReference>
<accession>A0A1X6XIF2</accession>
<dbReference type="EMBL" id="FWFF01000017">
    <property type="protein sequence ID" value="SLM99062.1"/>
    <property type="molecule type" value="Genomic_DNA"/>
</dbReference>
<feature type="transmembrane region" description="Helical" evidence="2">
    <location>
        <begin position="448"/>
        <end position="466"/>
    </location>
</feature>
<dbReference type="RefSeq" id="WP_256970331.1">
    <property type="nucleotide sequence ID" value="NZ_FWFF01000017.1"/>
</dbReference>
<sequence>MAWTPCPPVARKRGFTARMLDVIERAGNRIPHPFWLFLILGLVVLVLSLVLSALGVSVRSPTSEGTIEVVNLLSVEGIRQIVSEAITNFTAFPPLGIVLVVMMGVAVAEGSGLISAAVRRVVSSVSGRWLTFAVALTGIAGSVASDAVIIVLPPLAAMAFLAIGRSPLLGIVLAFASVDAGFNASLVITAAEPLYAGISTSAAQLVDPEYVVSPLSNIYFTVPSSIFLAALITWVMEKWVAPRVEGLELDGPRAPGNRRKSSVGTAGRTAAAGSAERTDDAADSAERADEESMDLSSAEKRGVRNALIALLAFLSLVAGAVAIPGSPLRGEDGGILTGPALMHVSILIAIMFVVLGVAYGATVGTVTWAKLPEFMVNGMKDVAPVLVLFFVAAQFIAWFEWSNIGAVLAVTGADLVEALGVATPLLFIGVILMTFLLNLFITSGSAQWTLMAPVIVPAMMLLNVNPEVSQVLFRIGDSGSHLITPLNVYFALMLTYLQRYRRDAGIGTLVSMTLPVCIAVLIGWTAFFLLWYAIGIPLGPGAPVR</sequence>
<feature type="compositionally biased region" description="Low complexity" evidence="1">
    <location>
        <begin position="262"/>
        <end position="275"/>
    </location>
</feature>
<feature type="transmembrane region" description="Helical" evidence="2">
    <location>
        <begin position="158"/>
        <end position="178"/>
    </location>
</feature>
<feature type="transmembrane region" description="Helical" evidence="2">
    <location>
        <begin position="346"/>
        <end position="369"/>
    </location>
</feature>
<feature type="transmembrane region" description="Helical" evidence="2">
    <location>
        <begin position="509"/>
        <end position="534"/>
    </location>
</feature>
<evidence type="ECO:0000256" key="2">
    <source>
        <dbReference type="SAM" id="Phobius"/>
    </source>
</evidence>
<feature type="transmembrane region" description="Helical" evidence="2">
    <location>
        <begin position="306"/>
        <end position="326"/>
    </location>
</feature>
<feature type="region of interest" description="Disordered" evidence="1">
    <location>
        <begin position="250"/>
        <end position="296"/>
    </location>
</feature>
<dbReference type="PANTHER" id="PTHR30282">
    <property type="entry name" value="P-AMINOBENZOYL GLUTAMATE TRANSPORTER"/>
    <property type="match status" value="1"/>
</dbReference>
<keyword evidence="2" id="KW-0472">Membrane</keyword>
<organism evidence="3 4">
    <name type="scientific">Brevibacterium yomogidense</name>
    <dbReference type="NCBI Taxonomy" id="946573"/>
    <lineage>
        <taxon>Bacteria</taxon>
        <taxon>Bacillati</taxon>
        <taxon>Actinomycetota</taxon>
        <taxon>Actinomycetes</taxon>
        <taxon>Micrococcales</taxon>
        <taxon>Brevibacteriaceae</taxon>
        <taxon>Brevibacterium</taxon>
    </lineage>
</organism>
<keyword evidence="2" id="KW-0812">Transmembrane</keyword>
<name>A0A1X6XIF2_9MICO</name>
<feature type="transmembrane region" description="Helical" evidence="2">
    <location>
        <begin position="130"/>
        <end position="152"/>
    </location>
</feature>
<dbReference type="Proteomes" id="UP000196581">
    <property type="component" value="Unassembled WGS sequence"/>
</dbReference>